<keyword evidence="1" id="KW-0472">Membrane</keyword>
<dbReference type="AlphaFoldDB" id="A0A0F9M6I6"/>
<keyword evidence="1" id="KW-0812">Transmembrane</keyword>
<accession>A0A0F9M6I6</accession>
<organism evidence="2">
    <name type="scientific">marine sediment metagenome</name>
    <dbReference type="NCBI Taxonomy" id="412755"/>
    <lineage>
        <taxon>unclassified sequences</taxon>
        <taxon>metagenomes</taxon>
        <taxon>ecological metagenomes</taxon>
    </lineage>
</organism>
<feature type="transmembrane region" description="Helical" evidence="1">
    <location>
        <begin position="47"/>
        <end position="65"/>
    </location>
</feature>
<evidence type="ECO:0000313" key="2">
    <source>
        <dbReference type="EMBL" id="KKM64792.1"/>
    </source>
</evidence>
<reference evidence="2" key="1">
    <citation type="journal article" date="2015" name="Nature">
        <title>Complex archaea that bridge the gap between prokaryotes and eukaryotes.</title>
        <authorList>
            <person name="Spang A."/>
            <person name="Saw J.H."/>
            <person name="Jorgensen S.L."/>
            <person name="Zaremba-Niedzwiedzka K."/>
            <person name="Martijn J."/>
            <person name="Lind A.E."/>
            <person name="van Eijk R."/>
            <person name="Schleper C."/>
            <person name="Guy L."/>
            <person name="Ettema T.J."/>
        </authorList>
    </citation>
    <scope>NUCLEOTIDE SEQUENCE</scope>
</reference>
<comment type="caution">
    <text evidence="2">The sequence shown here is derived from an EMBL/GenBank/DDBJ whole genome shotgun (WGS) entry which is preliminary data.</text>
</comment>
<protein>
    <submittedName>
        <fullName evidence="2">Uncharacterized protein</fullName>
    </submittedName>
</protein>
<sequence>MEDFSPTAGLIIVTLGSLFMALVFFANGILINIKSKEKGWPKESKSATLWGFAFMILGQLGNHFLTR</sequence>
<proteinExistence type="predicted"/>
<feature type="transmembrane region" description="Helical" evidence="1">
    <location>
        <begin position="6"/>
        <end position="26"/>
    </location>
</feature>
<keyword evidence="1" id="KW-1133">Transmembrane helix</keyword>
<dbReference type="EMBL" id="LAZR01010834">
    <property type="protein sequence ID" value="KKM64792.1"/>
    <property type="molecule type" value="Genomic_DNA"/>
</dbReference>
<name>A0A0F9M6I6_9ZZZZ</name>
<gene>
    <name evidence="2" type="ORF">LCGC14_1497860</name>
</gene>
<evidence type="ECO:0000256" key="1">
    <source>
        <dbReference type="SAM" id="Phobius"/>
    </source>
</evidence>